<dbReference type="GeneID" id="92178285"/>
<feature type="region of interest" description="Disordered" evidence="1">
    <location>
        <begin position="1"/>
        <end position="20"/>
    </location>
</feature>
<dbReference type="EMBL" id="JBCAWK010000002">
    <property type="protein sequence ID" value="KAK8865878.1"/>
    <property type="molecule type" value="Genomic_DNA"/>
</dbReference>
<evidence type="ECO:0000313" key="3">
    <source>
        <dbReference type="Proteomes" id="UP001388673"/>
    </source>
</evidence>
<dbReference type="KEGG" id="kne:92178285"/>
<evidence type="ECO:0000313" key="2">
    <source>
        <dbReference type="EMBL" id="KAK8865878.1"/>
    </source>
</evidence>
<comment type="caution">
    <text evidence="2">The sequence shown here is derived from an EMBL/GenBank/DDBJ whole genome shotgun (WGS) entry which is preliminary data.</text>
</comment>
<keyword evidence="3" id="KW-1185">Reference proteome</keyword>
<dbReference type="AlphaFoldDB" id="A0AAW0Z4V0"/>
<gene>
    <name evidence="2" type="ORF">IAR55_001026</name>
</gene>
<dbReference type="Proteomes" id="UP001388673">
    <property type="component" value="Unassembled WGS sequence"/>
</dbReference>
<organism evidence="2 3">
    <name type="scientific">Kwoniella newhampshirensis</name>
    <dbReference type="NCBI Taxonomy" id="1651941"/>
    <lineage>
        <taxon>Eukaryota</taxon>
        <taxon>Fungi</taxon>
        <taxon>Dikarya</taxon>
        <taxon>Basidiomycota</taxon>
        <taxon>Agaricomycotina</taxon>
        <taxon>Tremellomycetes</taxon>
        <taxon>Tremellales</taxon>
        <taxon>Cryptococcaceae</taxon>
        <taxon>Kwoniella</taxon>
    </lineage>
</organism>
<protein>
    <recommendedName>
        <fullName evidence="4">REJ domain-containing protein</fullName>
    </recommendedName>
</protein>
<name>A0AAW0Z4V0_9TREE</name>
<evidence type="ECO:0000256" key="1">
    <source>
        <dbReference type="SAM" id="MobiDB-lite"/>
    </source>
</evidence>
<dbReference type="RefSeq" id="XP_066805357.1">
    <property type="nucleotide sequence ID" value="XM_066944156.1"/>
</dbReference>
<reference evidence="2 3" key="1">
    <citation type="journal article" date="2024" name="bioRxiv">
        <title>Comparative genomics of Cryptococcus and Kwoniella reveals pathogenesis evolution and contrasting karyotype dynamics via intercentromeric recombination or chromosome fusion.</title>
        <authorList>
            <person name="Coelho M.A."/>
            <person name="David-Palma M."/>
            <person name="Shea T."/>
            <person name="Bowers K."/>
            <person name="McGinley-Smith S."/>
            <person name="Mohammad A.W."/>
            <person name="Gnirke A."/>
            <person name="Yurkov A.M."/>
            <person name="Nowrousian M."/>
            <person name="Sun S."/>
            <person name="Cuomo C.A."/>
            <person name="Heitman J."/>
        </authorList>
    </citation>
    <scope>NUCLEOTIDE SEQUENCE [LARGE SCALE GENOMIC DNA]</scope>
    <source>
        <strain evidence="2 3">CBS 13917</strain>
    </source>
</reference>
<accession>A0AAW0Z4V0</accession>
<sequence length="265" mass="26754">MSTSRASCTVAPSSASHPSASAILSFKTSVVSSSRSTSSPPFSSTTSHMTPSLSSALVCSASSSSKSTVSVTHSSTLASSIWVSGTSSMAAPSPSVLPTSSASLMSHIFSSTMSATPSFPSSISSTATSSTSSVAPSQTSPPPPSGNAQFIGCVSYAFFSAIIDSGEVVAFVPDNAACIVSDFIQTLDLSLKGSVTNSIHPVATSQTHCGTSPSSEYAYYHAADQACFCAEEDYPHPTDLLPGTNAEGGCQPSDVTVSLTSPFVP</sequence>
<proteinExistence type="predicted"/>
<feature type="compositionally biased region" description="Low complexity" evidence="1">
    <location>
        <begin position="11"/>
        <end position="20"/>
    </location>
</feature>
<evidence type="ECO:0008006" key="4">
    <source>
        <dbReference type="Google" id="ProtNLM"/>
    </source>
</evidence>